<keyword evidence="1" id="KW-0472">Membrane</keyword>
<feature type="transmembrane region" description="Helical" evidence="1">
    <location>
        <begin position="12"/>
        <end position="35"/>
    </location>
</feature>
<accession>A0A0E9S8F2</accession>
<dbReference type="AlphaFoldDB" id="A0A0E9S8F2"/>
<evidence type="ECO:0000256" key="1">
    <source>
        <dbReference type="SAM" id="Phobius"/>
    </source>
</evidence>
<evidence type="ECO:0000313" key="2">
    <source>
        <dbReference type="EMBL" id="JAH37497.1"/>
    </source>
</evidence>
<organism evidence="2">
    <name type="scientific">Anguilla anguilla</name>
    <name type="common">European freshwater eel</name>
    <name type="synonym">Muraena anguilla</name>
    <dbReference type="NCBI Taxonomy" id="7936"/>
    <lineage>
        <taxon>Eukaryota</taxon>
        <taxon>Metazoa</taxon>
        <taxon>Chordata</taxon>
        <taxon>Craniata</taxon>
        <taxon>Vertebrata</taxon>
        <taxon>Euteleostomi</taxon>
        <taxon>Actinopterygii</taxon>
        <taxon>Neopterygii</taxon>
        <taxon>Teleostei</taxon>
        <taxon>Anguilliformes</taxon>
        <taxon>Anguillidae</taxon>
        <taxon>Anguilla</taxon>
    </lineage>
</organism>
<proteinExistence type="predicted"/>
<reference evidence="2" key="2">
    <citation type="journal article" date="2015" name="Fish Shellfish Immunol.">
        <title>Early steps in the European eel (Anguilla anguilla)-Vibrio vulnificus interaction in the gills: Role of the RtxA13 toxin.</title>
        <authorList>
            <person name="Callol A."/>
            <person name="Pajuelo D."/>
            <person name="Ebbesson L."/>
            <person name="Teles M."/>
            <person name="MacKenzie S."/>
            <person name="Amaro C."/>
        </authorList>
    </citation>
    <scope>NUCLEOTIDE SEQUENCE</scope>
</reference>
<protein>
    <submittedName>
        <fullName evidence="2">Uncharacterized protein</fullName>
    </submittedName>
</protein>
<reference evidence="2" key="1">
    <citation type="submission" date="2014-11" db="EMBL/GenBank/DDBJ databases">
        <authorList>
            <person name="Amaro Gonzalez C."/>
        </authorList>
    </citation>
    <scope>NUCLEOTIDE SEQUENCE</scope>
</reference>
<dbReference type="EMBL" id="GBXM01071080">
    <property type="protein sequence ID" value="JAH37497.1"/>
    <property type="molecule type" value="Transcribed_RNA"/>
</dbReference>
<sequence length="45" mass="5055">MYQLFGDSGLVFALFAVFALSLALLLCKVSLWQFFVKSAIQIQLN</sequence>
<name>A0A0E9S8F2_ANGAN</name>
<keyword evidence="1" id="KW-0812">Transmembrane</keyword>
<keyword evidence="1" id="KW-1133">Transmembrane helix</keyword>